<evidence type="ECO:0000256" key="9">
    <source>
        <dbReference type="ARBA" id="ARBA00022989"/>
    </source>
</evidence>
<evidence type="ECO:0000256" key="10">
    <source>
        <dbReference type="ARBA" id="ARBA00023136"/>
    </source>
</evidence>
<gene>
    <name evidence="12" type="primary">flhB</name>
    <name evidence="14" type="ORF">AVDCRST_MAG63-2066</name>
</gene>
<evidence type="ECO:0000256" key="3">
    <source>
        <dbReference type="ARBA" id="ARBA00021622"/>
    </source>
</evidence>
<keyword evidence="14" id="KW-0969">Cilium</keyword>
<dbReference type="Pfam" id="PF01312">
    <property type="entry name" value="Bac_export_2"/>
    <property type="match status" value="1"/>
</dbReference>
<dbReference type="Gene3D" id="6.10.250.2080">
    <property type="match status" value="1"/>
</dbReference>
<dbReference type="PANTHER" id="PTHR30531:SF12">
    <property type="entry name" value="FLAGELLAR BIOSYNTHETIC PROTEIN FLHB"/>
    <property type="match status" value="1"/>
</dbReference>
<keyword evidence="14" id="KW-0966">Cell projection</keyword>
<comment type="similarity">
    <text evidence="2 12">Belongs to the type III secretion exporter family.</text>
</comment>
<evidence type="ECO:0000256" key="6">
    <source>
        <dbReference type="ARBA" id="ARBA00022692"/>
    </source>
</evidence>
<dbReference type="NCBIfam" id="TIGR00328">
    <property type="entry name" value="flhB"/>
    <property type="match status" value="1"/>
</dbReference>
<comment type="caution">
    <text evidence="12">Lacks conserved residue(s) required for the propagation of feature annotation.</text>
</comment>
<dbReference type="EMBL" id="CADCTO010000268">
    <property type="protein sequence ID" value="CAA9254072.1"/>
    <property type="molecule type" value="Genomic_DNA"/>
</dbReference>
<proteinExistence type="inferred from homology"/>
<evidence type="ECO:0000256" key="13">
    <source>
        <dbReference type="SAM" id="MobiDB-lite"/>
    </source>
</evidence>
<dbReference type="InterPro" id="IPR006136">
    <property type="entry name" value="FlhB"/>
</dbReference>
<feature type="transmembrane region" description="Helical" evidence="12">
    <location>
        <begin position="189"/>
        <end position="210"/>
    </location>
</feature>
<evidence type="ECO:0000256" key="5">
    <source>
        <dbReference type="ARBA" id="ARBA00022475"/>
    </source>
</evidence>
<dbReference type="Gene3D" id="3.40.1690.10">
    <property type="entry name" value="secretion proteins EscU"/>
    <property type="match status" value="1"/>
</dbReference>
<keyword evidence="6 12" id="KW-0812">Transmembrane</keyword>
<evidence type="ECO:0000256" key="8">
    <source>
        <dbReference type="ARBA" id="ARBA00022927"/>
    </source>
</evidence>
<evidence type="ECO:0000256" key="12">
    <source>
        <dbReference type="RuleBase" id="RU364091"/>
    </source>
</evidence>
<evidence type="ECO:0000256" key="4">
    <source>
        <dbReference type="ARBA" id="ARBA00022448"/>
    </source>
</evidence>
<keyword evidence="11 12" id="KW-1006">Bacterial flagellum protein export</keyword>
<comment type="subcellular location">
    <subcellularLocation>
        <location evidence="1">Cell membrane</location>
        <topology evidence="1">Multi-pass membrane protein</topology>
    </subcellularLocation>
</comment>
<comment type="function">
    <text evidence="12">Required for formation of the rod structure in the basal body of the flagellar apparatus. Together with FliI and FliH, may constitute the export apparatus of flagellin.</text>
</comment>
<evidence type="ECO:0000313" key="14">
    <source>
        <dbReference type="EMBL" id="CAA9254072.1"/>
    </source>
</evidence>
<protein>
    <recommendedName>
        <fullName evidence="3 12">Flagellar biosynthetic protein FlhB</fullName>
    </recommendedName>
</protein>
<dbReference type="GO" id="GO:0009306">
    <property type="term" value="P:protein secretion"/>
    <property type="evidence" value="ECO:0007669"/>
    <property type="project" value="InterPro"/>
</dbReference>
<keyword evidence="8 12" id="KW-0653">Protein transport</keyword>
<evidence type="ECO:0000256" key="1">
    <source>
        <dbReference type="ARBA" id="ARBA00004651"/>
    </source>
</evidence>
<feature type="region of interest" description="Disordered" evidence="13">
    <location>
        <begin position="1"/>
        <end position="27"/>
    </location>
</feature>
<dbReference type="InterPro" id="IPR029025">
    <property type="entry name" value="T3SS_substrate_exporter_C"/>
</dbReference>
<reference evidence="14" key="1">
    <citation type="submission" date="2020-02" db="EMBL/GenBank/DDBJ databases">
        <authorList>
            <person name="Meier V. D."/>
        </authorList>
    </citation>
    <scope>NUCLEOTIDE SEQUENCE</scope>
    <source>
        <strain evidence="14">AVDCRST_MAG63</strain>
    </source>
</reference>
<dbReference type="AlphaFoldDB" id="A0A6J4IJL9"/>
<feature type="transmembrane region" description="Helical" evidence="12">
    <location>
        <begin position="91"/>
        <end position="115"/>
    </location>
</feature>
<evidence type="ECO:0000256" key="2">
    <source>
        <dbReference type="ARBA" id="ARBA00010690"/>
    </source>
</evidence>
<evidence type="ECO:0000256" key="7">
    <source>
        <dbReference type="ARBA" id="ARBA00022795"/>
    </source>
</evidence>
<dbReference type="GO" id="GO:0044780">
    <property type="term" value="P:bacterial-type flagellum assembly"/>
    <property type="evidence" value="ECO:0007669"/>
    <property type="project" value="InterPro"/>
</dbReference>
<dbReference type="PRINTS" id="PR00950">
    <property type="entry name" value="TYPE3IMSPROT"/>
</dbReference>
<accession>A0A6J4IJL9</accession>
<dbReference type="SUPFAM" id="SSF160544">
    <property type="entry name" value="EscU C-terminal domain-like"/>
    <property type="match status" value="1"/>
</dbReference>
<keyword evidence="4 12" id="KW-0813">Transport</keyword>
<name>A0A6J4IJL9_9BACT</name>
<evidence type="ECO:0000256" key="11">
    <source>
        <dbReference type="ARBA" id="ARBA00023225"/>
    </source>
</evidence>
<keyword evidence="9 12" id="KW-1133">Transmembrane helix</keyword>
<sequence length="360" mass="39269">MAEGQEKTEPATQRRRHDARQKGQVARSPELSGAVALIAMILTLRAGLGNAGLLEYLQFSLSTLHEHAYSPAAASEAAAASREALRHLFRALGLSLGVGCAAGVAASVAQVGFLWTSHPIIPDVSRINPATGLGRLLGLRGALEAAKAVLKLAVVGAVVYSTVRADLLRLIALITVPTERFLPELGGTLYTLCLRVAVVFLVIAVLDYAYQRWDFEKSLRMSKEEIRQEHKQTEGDPMIKQAIRQRQRDVARRRMMQDVPKADVIITNPTHFAVALAYDADAMRAPKVLAKGQDLVAARIRALAQEHDVPLVENPPLARALHKEVEIGQEVPPALYAAVAEVLAYIYDRDRARAPRRNAL</sequence>
<dbReference type="FunFam" id="3.40.1690.10:FF:000001">
    <property type="entry name" value="Flagellar biosynthetic protein FlhB"/>
    <property type="match status" value="1"/>
</dbReference>
<keyword evidence="10 12" id="KW-0472">Membrane</keyword>
<keyword evidence="5 12" id="KW-1003">Cell membrane</keyword>
<keyword evidence="7 12" id="KW-1005">Bacterial flagellum biogenesis</keyword>
<dbReference type="InterPro" id="IPR006135">
    <property type="entry name" value="T3SS_substrate_exporter"/>
</dbReference>
<keyword evidence="14" id="KW-0282">Flagellum</keyword>
<dbReference type="GO" id="GO:0005886">
    <property type="term" value="C:plasma membrane"/>
    <property type="evidence" value="ECO:0007669"/>
    <property type="project" value="UniProtKB-SubCell"/>
</dbReference>
<dbReference type="PANTHER" id="PTHR30531">
    <property type="entry name" value="FLAGELLAR BIOSYNTHETIC PROTEIN FLHB"/>
    <property type="match status" value="1"/>
</dbReference>
<organism evidence="14">
    <name type="scientific">uncultured Armatimonadetes bacterium</name>
    <dbReference type="NCBI Taxonomy" id="157466"/>
    <lineage>
        <taxon>Bacteria</taxon>
        <taxon>Bacillati</taxon>
        <taxon>Armatimonadota</taxon>
        <taxon>environmental samples</taxon>
    </lineage>
</organism>